<dbReference type="PROSITE" id="PS50949">
    <property type="entry name" value="HTH_GNTR"/>
    <property type="match status" value="1"/>
</dbReference>
<dbReference type="PANTHER" id="PTHR43537">
    <property type="entry name" value="TRANSCRIPTIONAL REGULATOR, GNTR FAMILY"/>
    <property type="match status" value="1"/>
</dbReference>
<dbReference type="GO" id="GO:0003677">
    <property type="term" value="F:DNA binding"/>
    <property type="evidence" value="ECO:0007669"/>
    <property type="project" value="UniProtKB-KW"/>
</dbReference>
<dbReference type="AlphaFoldDB" id="A0A3L8QXT3"/>
<evidence type="ECO:0000313" key="6">
    <source>
        <dbReference type="Proteomes" id="UP000281594"/>
    </source>
</evidence>
<dbReference type="EMBL" id="QYCY01000004">
    <property type="protein sequence ID" value="RLV72128.1"/>
    <property type="molecule type" value="Genomic_DNA"/>
</dbReference>
<dbReference type="SUPFAM" id="SSF48008">
    <property type="entry name" value="GntR ligand-binding domain-like"/>
    <property type="match status" value="1"/>
</dbReference>
<evidence type="ECO:0000313" key="5">
    <source>
        <dbReference type="EMBL" id="RLV72128.1"/>
    </source>
</evidence>
<keyword evidence="1" id="KW-0805">Transcription regulation</keyword>
<dbReference type="SUPFAM" id="SSF46785">
    <property type="entry name" value="Winged helix' DNA-binding domain"/>
    <property type="match status" value="1"/>
</dbReference>
<protein>
    <recommendedName>
        <fullName evidence="4">HTH gntR-type domain-containing protein</fullName>
    </recommendedName>
</protein>
<dbReference type="SMART" id="SM00345">
    <property type="entry name" value="HTH_GNTR"/>
    <property type="match status" value="1"/>
</dbReference>
<name>A0A3L8QXT3_STRRN</name>
<dbReference type="Proteomes" id="UP000281594">
    <property type="component" value="Unassembled WGS sequence"/>
</dbReference>
<evidence type="ECO:0000256" key="2">
    <source>
        <dbReference type="ARBA" id="ARBA00023125"/>
    </source>
</evidence>
<dbReference type="InterPro" id="IPR011711">
    <property type="entry name" value="GntR_C"/>
</dbReference>
<dbReference type="InterPro" id="IPR036388">
    <property type="entry name" value="WH-like_DNA-bd_sf"/>
</dbReference>
<dbReference type="InterPro" id="IPR000524">
    <property type="entry name" value="Tscrpt_reg_HTH_GntR"/>
</dbReference>
<organism evidence="5 6">
    <name type="scientific">Streptomyces rapamycinicus (strain ATCC 29253 / DSM 41530 / NRRL 5491 / AYB-994)</name>
    <name type="common">Streptomyces hygroscopicus (strain ATCC 29253)</name>
    <dbReference type="NCBI Taxonomy" id="1343740"/>
    <lineage>
        <taxon>Bacteria</taxon>
        <taxon>Bacillati</taxon>
        <taxon>Actinomycetota</taxon>
        <taxon>Actinomycetes</taxon>
        <taxon>Kitasatosporales</taxon>
        <taxon>Streptomycetaceae</taxon>
        <taxon>Streptomyces</taxon>
        <taxon>Streptomyces violaceusniger group</taxon>
    </lineage>
</organism>
<dbReference type="PANTHER" id="PTHR43537:SF24">
    <property type="entry name" value="GLUCONATE OPERON TRANSCRIPTIONAL REPRESSOR"/>
    <property type="match status" value="1"/>
</dbReference>
<dbReference type="STRING" id="1343740.M271_48370"/>
<dbReference type="PRINTS" id="PR00035">
    <property type="entry name" value="HTHGNTR"/>
</dbReference>
<dbReference type="InterPro" id="IPR008920">
    <property type="entry name" value="TF_FadR/GntR_C"/>
</dbReference>
<dbReference type="GO" id="GO:0003700">
    <property type="term" value="F:DNA-binding transcription factor activity"/>
    <property type="evidence" value="ECO:0007669"/>
    <property type="project" value="InterPro"/>
</dbReference>
<comment type="caution">
    <text evidence="5">The sequence shown here is derived from an EMBL/GenBank/DDBJ whole genome shotgun (WGS) entry which is preliminary data.</text>
</comment>
<evidence type="ECO:0000259" key="4">
    <source>
        <dbReference type="PROSITE" id="PS50949"/>
    </source>
</evidence>
<dbReference type="RefSeq" id="WP_202979692.1">
    <property type="nucleotide sequence ID" value="NZ_QYCY01000004.1"/>
</dbReference>
<proteinExistence type="predicted"/>
<keyword evidence="3" id="KW-0804">Transcription</keyword>
<keyword evidence="2" id="KW-0238">DNA-binding</keyword>
<dbReference type="Pfam" id="PF07729">
    <property type="entry name" value="FCD"/>
    <property type="match status" value="1"/>
</dbReference>
<dbReference type="Pfam" id="PF00392">
    <property type="entry name" value="GntR"/>
    <property type="match status" value="1"/>
</dbReference>
<dbReference type="Gene3D" id="1.10.10.10">
    <property type="entry name" value="Winged helix-like DNA-binding domain superfamily/Winged helix DNA-binding domain"/>
    <property type="match status" value="1"/>
</dbReference>
<sequence>MMVRPQARIRVRLADEVADVLREMIYSGALVPGEKLKQQRLSDELGVSRTPLREAFRMLEQEGLVRVDSRQGVRVIAGDTETLLQAYAVREVVDGLAARLAAEERTSEDVTELHEIVDQQRASIRPWRSERYTQLNVAFHARIMSASHNDFVVAQMPLLRLTARVFSPFALLEVGTAARAIEQHVQILAAIESGAPEEAEQAARSHIRATTDRLERIR</sequence>
<gene>
    <name evidence="5" type="ORF">D3C57_146415</name>
</gene>
<evidence type="ECO:0000256" key="3">
    <source>
        <dbReference type="ARBA" id="ARBA00023163"/>
    </source>
</evidence>
<reference evidence="5 6" key="1">
    <citation type="journal article" date="2018" name="J. Biol. Chem.">
        <title>Discovery of the actinoplanic acid pathway in Streptomyces rapamycinicus reveals a genetically conserved synergism with rapamycin.</title>
        <authorList>
            <person name="Mrak P."/>
            <person name="Krastel P."/>
            <person name="Pivk Lukancic P."/>
            <person name="Tao J."/>
            <person name="Pistorius D."/>
            <person name="Moore C.M."/>
        </authorList>
    </citation>
    <scope>NUCLEOTIDE SEQUENCE [LARGE SCALE GENOMIC DNA]</scope>
    <source>
        <strain evidence="5 6">NRRL 5491</strain>
    </source>
</reference>
<accession>A0A3L8QXT3</accession>
<dbReference type="CDD" id="cd07377">
    <property type="entry name" value="WHTH_GntR"/>
    <property type="match status" value="1"/>
</dbReference>
<dbReference type="SMART" id="SM00895">
    <property type="entry name" value="FCD"/>
    <property type="match status" value="1"/>
</dbReference>
<feature type="domain" description="HTH gntR-type" evidence="4">
    <location>
        <begin position="11"/>
        <end position="78"/>
    </location>
</feature>
<dbReference type="InterPro" id="IPR036390">
    <property type="entry name" value="WH_DNA-bd_sf"/>
</dbReference>
<dbReference type="Gene3D" id="1.20.120.530">
    <property type="entry name" value="GntR ligand-binding domain-like"/>
    <property type="match status" value="1"/>
</dbReference>
<evidence type="ECO:0000256" key="1">
    <source>
        <dbReference type="ARBA" id="ARBA00023015"/>
    </source>
</evidence>